<evidence type="ECO:0000313" key="2">
    <source>
        <dbReference type="Proteomes" id="UP000322699"/>
    </source>
</evidence>
<evidence type="ECO:0000313" key="1">
    <source>
        <dbReference type="EMBL" id="KAA1259265.1"/>
    </source>
</evidence>
<organism evidence="1 2">
    <name type="scientific">Rubripirellula obstinata</name>
    <dbReference type="NCBI Taxonomy" id="406547"/>
    <lineage>
        <taxon>Bacteria</taxon>
        <taxon>Pseudomonadati</taxon>
        <taxon>Planctomycetota</taxon>
        <taxon>Planctomycetia</taxon>
        <taxon>Pirellulales</taxon>
        <taxon>Pirellulaceae</taxon>
        <taxon>Rubripirellula</taxon>
    </lineage>
</organism>
<keyword evidence="2" id="KW-1185">Reference proteome</keyword>
<dbReference type="AlphaFoldDB" id="A0A5B1CH62"/>
<dbReference type="RefSeq" id="WP_149752687.1">
    <property type="nucleotide sequence ID" value="NZ_LWSK01000028.1"/>
</dbReference>
<evidence type="ECO:0008006" key="3">
    <source>
        <dbReference type="Google" id="ProtNLM"/>
    </source>
</evidence>
<gene>
    <name evidence="1" type="ORF">LF1_17950</name>
</gene>
<sequence length="104" mass="12121">MRLAMHRIDDHRRMYRIAANSITVQHKRWVQTRTAESFRRKKLGFTEALANSGCQKLRVIEVVVLDKSVLLQGRVESFYLKQLAQESVRPSAQGMRIVNRIEVV</sequence>
<dbReference type="EMBL" id="VRLW01000001">
    <property type="protein sequence ID" value="KAA1259265.1"/>
    <property type="molecule type" value="Genomic_DNA"/>
</dbReference>
<dbReference type="Proteomes" id="UP000322699">
    <property type="component" value="Unassembled WGS sequence"/>
</dbReference>
<comment type="caution">
    <text evidence="1">The sequence shown here is derived from an EMBL/GenBank/DDBJ whole genome shotgun (WGS) entry which is preliminary data.</text>
</comment>
<proteinExistence type="predicted"/>
<reference evidence="1 2" key="1">
    <citation type="submission" date="2019-08" db="EMBL/GenBank/DDBJ databases">
        <title>Deep-cultivation of Planctomycetes and their phenomic and genomic characterization uncovers novel biology.</title>
        <authorList>
            <person name="Wiegand S."/>
            <person name="Jogler M."/>
            <person name="Boedeker C."/>
            <person name="Pinto D."/>
            <person name="Vollmers J."/>
            <person name="Rivas-Marin E."/>
            <person name="Kohn T."/>
            <person name="Peeters S.H."/>
            <person name="Heuer A."/>
            <person name="Rast P."/>
            <person name="Oberbeckmann S."/>
            <person name="Bunk B."/>
            <person name="Jeske O."/>
            <person name="Meyerdierks A."/>
            <person name="Storesund J.E."/>
            <person name="Kallscheuer N."/>
            <person name="Luecker S."/>
            <person name="Lage O.M."/>
            <person name="Pohl T."/>
            <person name="Merkel B.J."/>
            <person name="Hornburger P."/>
            <person name="Mueller R.-W."/>
            <person name="Bruemmer F."/>
            <person name="Labrenz M."/>
            <person name="Spormann A.M."/>
            <person name="Op Den Camp H."/>
            <person name="Overmann J."/>
            <person name="Amann R."/>
            <person name="Jetten M.S.M."/>
            <person name="Mascher T."/>
            <person name="Medema M.H."/>
            <person name="Devos D.P."/>
            <person name="Kaster A.-K."/>
            <person name="Ovreas L."/>
            <person name="Rohde M."/>
            <person name="Galperin M.Y."/>
            <person name="Jogler C."/>
        </authorList>
    </citation>
    <scope>NUCLEOTIDE SEQUENCE [LARGE SCALE GENOMIC DNA]</scope>
    <source>
        <strain evidence="1 2">LF1</strain>
    </source>
</reference>
<name>A0A5B1CH62_9BACT</name>
<protein>
    <recommendedName>
        <fullName evidence="3">BON domain protein</fullName>
    </recommendedName>
</protein>
<accession>A0A5B1CH62</accession>